<accession>A0ABT1HA20</accession>
<evidence type="ECO:0000313" key="2">
    <source>
        <dbReference type="EMBL" id="MCP2175105.1"/>
    </source>
</evidence>
<comment type="caution">
    <text evidence="2">The sequence shown here is derived from an EMBL/GenBank/DDBJ whole genome shotgun (WGS) entry which is preliminary data.</text>
</comment>
<evidence type="ECO:0008006" key="4">
    <source>
        <dbReference type="Google" id="ProtNLM"/>
    </source>
</evidence>
<dbReference type="RefSeq" id="WP_253660110.1">
    <property type="nucleotide sequence ID" value="NZ_BAAAJQ010000001.1"/>
</dbReference>
<gene>
    <name evidence="2" type="ORF">LX13_000912</name>
</gene>
<dbReference type="Gene3D" id="1.20.120.450">
    <property type="entry name" value="dinb family like domain"/>
    <property type="match status" value="1"/>
</dbReference>
<feature type="region of interest" description="Disordered" evidence="1">
    <location>
        <begin position="162"/>
        <end position="182"/>
    </location>
</feature>
<dbReference type="SUPFAM" id="SSF109854">
    <property type="entry name" value="DinB/YfiT-like putative metalloenzymes"/>
    <property type="match status" value="1"/>
</dbReference>
<dbReference type="Pfam" id="PF04978">
    <property type="entry name" value="MST"/>
    <property type="match status" value="1"/>
</dbReference>
<reference evidence="2 3" key="1">
    <citation type="submission" date="2022-06" db="EMBL/GenBank/DDBJ databases">
        <title>Genomic Encyclopedia of Archaeal and Bacterial Type Strains, Phase II (KMG-II): from individual species to whole genera.</title>
        <authorList>
            <person name="Goeker M."/>
        </authorList>
    </citation>
    <scope>NUCLEOTIDE SEQUENCE [LARGE SCALE GENOMIC DNA]</scope>
    <source>
        <strain evidence="2 3">DSM 44693</strain>
    </source>
</reference>
<protein>
    <recommendedName>
        <fullName evidence="4">DinB family protein</fullName>
    </recommendedName>
</protein>
<dbReference type="Proteomes" id="UP001206895">
    <property type="component" value="Unassembled WGS sequence"/>
</dbReference>
<evidence type="ECO:0000313" key="3">
    <source>
        <dbReference type="Proteomes" id="UP001206895"/>
    </source>
</evidence>
<feature type="compositionally biased region" description="Polar residues" evidence="1">
    <location>
        <begin position="163"/>
        <end position="176"/>
    </location>
</feature>
<proteinExistence type="predicted"/>
<keyword evidence="3" id="KW-1185">Reference proteome</keyword>
<sequence>MMIASANVPGERETLIEIYGDQRKALLVTLDGLSEDDARKASTVSELTLGGLVKHLTNLEKYWITTIAEADPDSEFDVAGAENAYTLTDGDTFEAWLAEYRDQAQRTDEFIATVPDLDLLIPVPTAPWAPVRQHHTVRRILLHLFRETAQHSGHADLIRESIDGQSTTTTMASDANRSSDRA</sequence>
<evidence type="ECO:0000256" key="1">
    <source>
        <dbReference type="SAM" id="MobiDB-lite"/>
    </source>
</evidence>
<dbReference type="InterPro" id="IPR007061">
    <property type="entry name" value="MST-like"/>
</dbReference>
<organism evidence="2 3">
    <name type="scientific">Williamsia maris</name>
    <dbReference type="NCBI Taxonomy" id="72806"/>
    <lineage>
        <taxon>Bacteria</taxon>
        <taxon>Bacillati</taxon>
        <taxon>Actinomycetota</taxon>
        <taxon>Actinomycetes</taxon>
        <taxon>Mycobacteriales</taxon>
        <taxon>Nocardiaceae</taxon>
        <taxon>Williamsia</taxon>
    </lineage>
</organism>
<dbReference type="EMBL" id="JAMTCJ010000001">
    <property type="protein sequence ID" value="MCP2175105.1"/>
    <property type="molecule type" value="Genomic_DNA"/>
</dbReference>
<name>A0ABT1HA20_9NOCA</name>
<dbReference type="InterPro" id="IPR034660">
    <property type="entry name" value="DinB/YfiT-like"/>
</dbReference>